<reference evidence="8 9" key="1">
    <citation type="submission" date="2017-09" db="EMBL/GenBank/DDBJ databases">
        <title>Large-scale bioinformatics analysis of Bacillus genomes uncovers conserved roles of natural products in bacterial physiology.</title>
        <authorList>
            <consortium name="Agbiome Team Llc"/>
            <person name="Bleich R.M."/>
            <person name="Grubbs K.J."/>
            <person name="Santa Maria K.C."/>
            <person name="Allen S.E."/>
            <person name="Farag S."/>
            <person name="Shank E.A."/>
            <person name="Bowers A."/>
        </authorList>
    </citation>
    <scope>NUCLEOTIDE SEQUENCE [LARGE SCALE GENOMIC DNA]</scope>
    <source>
        <strain evidence="8 9">AFS041711</strain>
    </source>
</reference>
<accession>A0A9X7GY09</accession>
<evidence type="ECO:0000256" key="6">
    <source>
        <dbReference type="PIRNR" id="PIRNR005690"/>
    </source>
</evidence>
<dbReference type="Proteomes" id="UP000224203">
    <property type="component" value="Unassembled WGS sequence"/>
</dbReference>
<keyword evidence="5 6" id="KW-0472">Membrane</keyword>
<proteinExistence type="inferred from homology"/>
<dbReference type="InterPro" id="IPR004995">
    <property type="entry name" value="Spore_Ger"/>
</dbReference>
<dbReference type="PANTHER" id="PTHR22550">
    <property type="entry name" value="SPORE GERMINATION PROTEIN"/>
    <property type="match status" value="1"/>
</dbReference>
<keyword evidence="3 7" id="KW-0812">Transmembrane</keyword>
<dbReference type="GO" id="GO:0009847">
    <property type="term" value="P:spore germination"/>
    <property type="evidence" value="ECO:0007669"/>
    <property type="project" value="UniProtKB-UniRule"/>
</dbReference>
<evidence type="ECO:0000256" key="2">
    <source>
        <dbReference type="ARBA" id="ARBA00005278"/>
    </source>
</evidence>
<feature type="transmembrane region" description="Helical" evidence="7">
    <location>
        <begin position="356"/>
        <end position="376"/>
    </location>
</feature>
<evidence type="ECO:0000313" key="9">
    <source>
        <dbReference type="Proteomes" id="UP000224203"/>
    </source>
</evidence>
<comment type="subcellular location">
    <subcellularLocation>
        <location evidence="6">Cell membrane</location>
    </subcellularLocation>
    <subcellularLocation>
        <location evidence="1">Membrane</location>
        <topology evidence="1">Multi-pass membrane protein</topology>
    </subcellularLocation>
</comment>
<gene>
    <name evidence="8" type="ORF">COC69_02055</name>
</gene>
<dbReference type="PIRSF" id="PIRSF005690">
    <property type="entry name" value="GerBA"/>
    <property type="match status" value="1"/>
</dbReference>
<keyword evidence="4 7" id="KW-1133">Transmembrane helix</keyword>
<feature type="transmembrane region" description="Helical" evidence="7">
    <location>
        <begin position="329"/>
        <end position="349"/>
    </location>
</feature>
<evidence type="ECO:0000256" key="4">
    <source>
        <dbReference type="ARBA" id="ARBA00022989"/>
    </source>
</evidence>
<evidence type="ECO:0000256" key="5">
    <source>
        <dbReference type="ARBA" id="ARBA00023136"/>
    </source>
</evidence>
<dbReference type="GO" id="GO:0005886">
    <property type="term" value="C:plasma membrane"/>
    <property type="evidence" value="ECO:0007669"/>
    <property type="project" value="UniProtKB-SubCell"/>
</dbReference>
<feature type="transmembrane region" description="Helical" evidence="7">
    <location>
        <begin position="266"/>
        <end position="290"/>
    </location>
</feature>
<evidence type="ECO:0000256" key="1">
    <source>
        <dbReference type="ARBA" id="ARBA00004141"/>
    </source>
</evidence>
<sequence length="453" mass="50778">MYITKELNHTADLKQQLIQNKYGKIMVLYISTIINKDVLQEKVISSLLQLNETYSIELLTHSIPLPMNITSNLSMAIDYLIDGSALLFINGMSSILAIDLTFVEKRNIVESTTEKIIKGAHDGFIENLDVNINLIRKRIKSPDLTIEYFTIGEKSKSKSALLYIKDIAELEVINEIKNRIHSISTSFILPSSYIEECIQDSPISPFPQILNTERPDRAMSNLLEGRAIFLEDNNPNALIMPVNFFSFYQSPDDYNSRWLVGSFFRLIRLISFFIAISLPAIYIAVIGFHFEVLPNELILPIKNSITGIPYPPLLEALIMELTLELIREAGIRLPTTIGQTIGIVGGLVIGDAIVKAGFISNTMVIVVALTAIASFIVPSSEMSNSIRLLRFCFMIAAATIGFLGITCSFMILIIHLCKLESFGRPYFFPVAPLNFKGLKDTIIRKKLCGRNKE</sequence>
<evidence type="ECO:0000256" key="3">
    <source>
        <dbReference type="ARBA" id="ARBA00022692"/>
    </source>
</evidence>
<organism evidence="8 9">
    <name type="scientific">Bacillus cereus</name>
    <dbReference type="NCBI Taxonomy" id="1396"/>
    <lineage>
        <taxon>Bacteria</taxon>
        <taxon>Bacillati</taxon>
        <taxon>Bacillota</taxon>
        <taxon>Bacilli</taxon>
        <taxon>Bacillales</taxon>
        <taxon>Bacillaceae</taxon>
        <taxon>Bacillus</taxon>
        <taxon>Bacillus cereus group</taxon>
    </lineage>
</organism>
<comment type="similarity">
    <text evidence="2 6">Belongs to the GerABKA family.</text>
</comment>
<dbReference type="AlphaFoldDB" id="A0A9X7GY09"/>
<dbReference type="EMBL" id="NULI01000015">
    <property type="protein sequence ID" value="PGS83532.1"/>
    <property type="molecule type" value="Genomic_DNA"/>
</dbReference>
<dbReference type="Pfam" id="PF03323">
    <property type="entry name" value="GerA"/>
    <property type="match status" value="1"/>
</dbReference>
<name>A0A9X7GY09_BACCE</name>
<comment type="caution">
    <text evidence="8">The sequence shown here is derived from an EMBL/GenBank/DDBJ whole genome shotgun (WGS) entry which is preliminary data.</text>
</comment>
<dbReference type="InterPro" id="IPR050768">
    <property type="entry name" value="UPF0353/GerABKA_families"/>
</dbReference>
<feature type="transmembrane region" description="Helical" evidence="7">
    <location>
        <begin position="388"/>
        <end position="414"/>
    </location>
</feature>
<evidence type="ECO:0000313" key="8">
    <source>
        <dbReference type="EMBL" id="PGS83532.1"/>
    </source>
</evidence>
<dbReference type="PANTHER" id="PTHR22550:SF5">
    <property type="entry name" value="LEUCINE ZIPPER PROTEIN 4"/>
    <property type="match status" value="1"/>
</dbReference>
<protein>
    <submittedName>
        <fullName evidence="8">Spore germination protein</fullName>
    </submittedName>
</protein>
<evidence type="ECO:0000256" key="7">
    <source>
        <dbReference type="SAM" id="Phobius"/>
    </source>
</evidence>